<organism evidence="7 8">
    <name type="scientific">Pseudomonas spirodelae</name>
    <dbReference type="NCBI Taxonomy" id="3101751"/>
    <lineage>
        <taxon>Bacteria</taxon>
        <taxon>Pseudomonadati</taxon>
        <taxon>Pseudomonadota</taxon>
        <taxon>Gammaproteobacteria</taxon>
        <taxon>Pseudomonadales</taxon>
        <taxon>Pseudomonadaceae</taxon>
        <taxon>Pseudomonas</taxon>
    </lineage>
</organism>
<dbReference type="Gene3D" id="3.40.50.2300">
    <property type="match status" value="1"/>
</dbReference>
<dbReference type="InterPro" id="IPR002197">
    <property type="entry name" value="HTH_Fis"/>
</dbReference>
<dbReference type="Pfam" id="PF25601">
    <property type="entry name" value="AAA_lid_14"/>
    <property type="match status" value="1"/>
</dbReference>
<dbReference type="Gene3D" id="1.10.8.60">
    <property type="match status" value="1"/>
</dbReference>
<evidence type="ECO:0000259" key="6">
    <source>
        <dbReference type="PROSITE" id="PS50045"/>
    </source>
</evidence>
<keyword evidence="3" id="KW-0805">Transcription regulation</keyword>
<evidence type="ECO:0000313" key="7">
    <source>
        <dbReference type="EMBL" id="MEA1605347.1"/>
    </source>
</evidence>
<dbReference type="EMBL" id="JAYEET010000013">
    <property type="protein sequence ID" value="MEA1605347.1"/>
    <property type="molecule type" value="Genomic_DNA"/>
</dbReference>
<dbReference type="RefSeq" id="WP_322948561.1">
    <property type="nucleotide sequence ID" value="NZ_JAYEET010000013.1"/>
</dbReference>
<dbReference type="Pfam" id="PF00158">
    <property type="entry name" value="Sigma54_activat"/>
    <property type="match status" value="1"/>
</dbReference>
<evidence type="ECO:0000256" key="3">
    <source>
        <dbReference type="ARBA" id="ARBA00023015"/>
    </source>
</evidence>
<accession>A0ABU5P6P1</accession>
<dbReference type="SMART" id="SM00382">
    <property type="entry name" value="AAA"/>
    <property type="match status" value="1"/>
</dbReference>
<dbReference type="InterPro" id="IPR025943">
    <property type="entry name" value="Sigma_54_int_dom_ATP-bd_2"/>
</dbReference>
<dbReference type="PROSITE" id="PS00675">
    <property type="entry name" value="SIGMA54_INTERACT_1"/>
    <property type="match status" value="1"/>
</dbReference>
<keyword evidence="5" id="KW-0804">Transcription</keyword>
<keyword evidence="8" id="KW-1185">Reference proteome</keyword>
<evidence type="ECO:0000313" key="8">
    <source>
        <dbReference type="Proteomes" id="UP001292571"/>
    </source>
</evidence>
<dbReference type="InterPro" id="IPR003593">
    <property type="entry name" value="AAA+_ATPase"/>
</dbReference>
<keyword evidence="1" id="KW-0547">Nucleotide-binding</keyword>
<dbReference type="PRINTS" id="PR01590">
    <property type="entry name" value="HTHFIS"/>
</dbReference>
<keyword evidence="4" id="KW-0238">DNA-binding</keyword>
<dbReference type="InterPro" id="IPR010518">
    <property type="entry name" value="FleQ"/>
</dbReference>
<dbReference type="SUPFAM" id="SSF52172">
    <property type="entry name" value="CheY-like"/>
    <property type="match status" value="1"/>
</dbReference>
<dbReference type="InterPro" id="IPR058031">
    <property type="entry name" value="AAA_lid_NorR"/>
</dbReference>
<dbReference type="InterPro" id="IPR025662">
    <property type="entry name" value="Sigma_54_int_dom_ATP-bd_1"/>
</dbReference>
<dbReference type="Pfam" id="PF06490">
    <property type="entry name" value="FleQ"/>
    <property type="match status" value="1"/>
</dbReference>
<dbReference type="PROSITE" id="PS00676">
    <property type="entry name" value="SIGMA54_INTERACT_2"/>
    <property type="match status" value="1"/>
</dbReference>
<dbReference type="Pfam" id="PF02954">
    <property type="entry name" value="HTH_8"/>
    <property type="match status" value="1"/>
</dbReference>
<comment type="caution">
    <text evidence="7">The sequence shown here is derived from an EMBL/GenBank/DDBJ whole genome shotgun (WGS) entry which is preliminary data.</text>
</comment>
<name>A0ABU5P6P1_9PSED</name>
<dbReference type="Gene3D" id="3.40.50.300">
    <property type="entry name" value="P-loop containing nucleotide triphosphate hydrolases"/>
    <property type="match status" value="1"/>
</dbReference>
<dbReference type="PANTHER" id="PTHR32071:SF117">
    <property type="entry name" value="PTS-DEPENDENT DIHYDROXYACETONE KINASE OPERON REGULATORY PROTEIN-RELATED"/>
    <property type="match status" value="1"/>
</dbReference>
<dbReference type="Proteomes" id="UP001292571">
    <property type="component" value="Unassembled WGS sequence"/>
</dbReference>
<dbReference type="PANTHER" id="PTHR32071">
    <property type="entry name" value="TRANSCRIPTIONAL REGULATORY PROTEIN"/>
    <property type="match status" value="1"/>
</dbReference>
<dbReference type="InterPro" id="IPR011006">
    <property type="entry name" value="CheY-like_superfamily"/>
</dbReference>
<dbReference type="Gene3D" id="1.10.10.60">
    <property type="entry name" value="Homeodomain-like"/>
    <property type="match status" value="1"/>
</dbReference>
<gene>
    <name evidence="7" type="ORF">SOP97_05855</name>
</gene>
<dbReference type="InterPro" id="IPR027417">
    <property type="entry name" value="P-loop_NTPase"/>
</dbReference>
<dbReference type="CDD" id="cd00009">
    <property type="entry name" value="AAA"/>
    <property type="match status" value="1"/>
</dbReference>
<evidence type="ECO:0000256" key="4">
    <source>
        <dbReference type="ARBA" id="ARBA00023125"/>
    </source>
</evidence>
<feature type="domain" description="Sigma-54 factor interaction" evidence="6">
    <location>
        <begin position="146"/>
        <end position="374"/>
    </location>
</feature>
<dbReference type="PROSITE" id="PS50045">
    <property type="entry name" value="SIGMA54_INTERACT_4"/>
    <property type="match status" value="1"/>
</dbReference>
<dbReference type="SUPFAM" id="SSF52540">
    <property type="entry name" value="P-loop containing nucleoside triphosphate hydrolases"/>
    <property type="match status" value="1"/>
</dbReference>
<evidence type="ECO:0000256" key="5">
    <source>
        <dbReference type="ARBA" id="ARBA00023163"/>
    </source>
</evidence>
<keyword evidence="2" id="KW-0067">ATP-binding</keyword>
<sequence>MWRETKILLIDDNSERRRDLAVILNFLGEDHIACDSQSCQQVVAGLESSREVLSVLLGDITAKGGVLGMLKQLAEWDEFLPTLLLDEQVAAEWPEELRRSVLACLEMPLSYNKLLDSLHRAQVYREMYDQARERGRQRETNLFRSLVGTSRAIQHVRQMMQQVADTEASVLILGESGTGKEVVARNLHYHSKRREGPFVPVNCGAIPAELLESELFGHEKGAFTGAITTRAGRFELASGGTLFLDEIGDMPLPMQVKLLRVLQERTFERVGSNKTQNADVRIIAATHKNLEQMIEAGSFREDLYYRLNVFPIEMAPLRERIEDIPLLMNELISRMEFEKRGSIRFNSAAIMSLCQHDWAGNVRELANLVERMAIMHPYGVIGVGELPKKFRHVDDEDEHMVASLRDDIDERATLISGLPGVSSTAMLPPEGLDLKDYLGNLEQGLIQQALDDANGVVARAAERLRIRRTTLVEKMRKYGMSRRDDEGQDD</sequence>
<proteinExistence type="predicted"/>
<protein>
    <submittedName>
        <fullName evidence="7">Sigma-54 dependent transcriptional regulator</fullName>
    </submittedName>
</protein>
<evidence type="ECO:0000256" key="2">
    <source>
        <dbReference type="ARBA" id="ARBA00022840"/>
    </source>
</evidence>
<dbReference type="InterPro" id="IPR009057">
    <property type="entry name" value="Homeodomain-like_sf"/>
</dbReference>
<evidence type="ECO:0000256" key="1">
    <source>
        <dbReference type="ARBA" id="ARBA00022741"/>
    </source>
</evidence>
<dbReference type="SUPFAM" id="SSF46689">
    <property type="entry name" value="Homeodomain-like"/>
    <property type="match status" value="1"/>
</dbReference>
<dbReference type="InterPro" id="IPR002078">
    <property type="entry name" value="Sigma_54_int"/>
</dbReference>
<reference evidence="7 8" key="1">
    <citation type="submission" date="2023-12" db="EMBL/GenBank/DDBJ databases">
        <title>Pseudomonas sp. T5W1.</title>
        <authorList>
            <person name="Maltman C."/>
        </authorList>
    </citation>
    <scope>NUCLEOTIDE SEQUENCE [LARGE SCALE GENOMIC DNA]</scope>
    <source>
        <strain evidence="7 8">T5W1</strain>
    </source>
</reference>